<feature type="domain" description="BTB" evidence="2">
    <location>
        <begin position="23"/>
        <end position="97"/>
    </location>
</feature>
<dbReference type="SUPFAM" id="SSF54695">
    <property type="entry name" value="POZ domain"/>
    <property type="match status" value="1"/>
</dbReference>
<comment type="caution">
    <text evidence="3">The sequence shown here is derived from an EMBL/GenBank/DDBJ whole genome shotgun (WGS) entry which is preliminary data.</text>
</comment>
<sequence length="363" mass="40121">MAPPKFESLLGLQRFDDYYLLGGDLYCIAENKLFRVHRYFFERESTFFKAELALPATPGAPRIGTSDDSAILLHEVRSDDFAKLLWVFYNPKYSLYDATVEDWSTILDLAHRWGFGEVKNLAVRELEKLVLPDVDRIVLYHKYSVDEKILIPRYMTLCTRPELLTVEEGLKLGMKTVIALTRTRECTRNQTTNGSGDGWRSPSPASLSEKELTDIIKDHFDIKPEPTKPAEAADAGTSKTEDSGASAGEPGSPSTGRAGNKTHGGAGGEQQTNDEGEEHGEDSGYESETAKADSQDELTEGGIDIALASTTDDKIPWLADVRGVPVKPLTDVDDSFITSDDESDDEFYDSPEDPDVFDAFAVT</sequence>
<feature type="compositionally biased region" description="Low complexity" evidence="1">
    <location>
        <begin position="243"/>
        <end position="256"/>
    </location>
</feature>
<dbReference type="Pfam" id="PF00651">
    <property type="entry name" value="BTB"/>
    <property type="match status" value="1"/>
</dbReference>
<evidence type="ECO:0000259" key="2">
    <source>
        <dbReference type="PROSITE" id="PS50097"/>
    </source>
</evidence>
<dbReference type="InterPro" id="IPR011333">
    <property type="entry name" value="SKP1/BTB/POZ_sf"/>
</dbReference>
<feature type="region of interest" description="Disordered" evidence="1">
    <location>
        <begin position="221"/>
        <end position="303"/>
    </location>
</feature>
<proteinExistence type="predicted"/>
<evidence type="ECO:0000313" key="3">
    <source>
        <dbReference type="EMBL" id="KAJ7198571.1"/>
    </source>
</evidence>
<accession>A0AAD6Y7Y5</accession>
<protein>
    <recommendedName>
        <fullName evidence="2">BTB domain-containing protein</fullName>
    </recommendedName>
</protein>
<feature type="region of interest" description="Disordered" evidence="1">
    <location>
        <begin position="328"/>
        <end position="354"/>
    </location>
</feature>
<dbReference type="AlphaFoldDB" id="A0AAD6Y7Y5"/>
<organism evidence="3 4">
    <name type="scientific">Mycena pura</name>
    <dbReference type="NCBI Taxonomy" id="153505"/>
    <lineage>
        <taxon>Eukaryota</taxon>
        <taxon>Fungi</taxon>
        <taxon>Dikarya</taxon>
        <taxon>Basidiomycota</taxon>
        <taxon>Agaricomycotina</taxon>
        <taxon>Agaricomycetes</taxon>
        <taxon>Agaricomycetidae</taxon>
        <taxon>Agaricales</taxon>
        <taxon>Marasmiineae</taxon>
        <taxon>Mycenaceae</taxon>
        <taxon>Mycena</taxon>
    </lineage>
</organism>
<reference evidence="3" key="1">
    <citation type="submission" date="2023-03" db="EMBL/GenBank/DDBJ databases">
        <title>Massive genome expansion in bonnet fungi (Mycena s.s.) driven by repeated elements and novel gene families across ecological guilds.</title>
        <authorList>
            <consortium name="Lawrence Berkeley National Laboratory"/>
            <person name="Harder C.B."/>
            <person name="Miyauchi S."/>
            <person name="Viragh M."/>
            <person name="Kuo A."/>
            <person name="Thoen E."/>
            <person name="Andreopoulos B."/>
            <person name="Lu D."/>
            <person name="Skrede I."/>
            <person name="Drula E."/>
            <person name="Henrissat B."/>
            <person name="Morin E."/>
            <person name="Kohler A."/>
            <person name="Barry K."/>
            <person name="LaButti K."/>
            <person name="Morin E."/>
            <person name="Salamov A."/>
            <person name="Lipzen A."/>
            <person name="Mereny Z."/>
            <person name="Hegedus B."/>
            <person name="Baldrian P."/>
            <person name="Stursova M."/>
            <person name="Weitz H."/>
            <person name="Taylor A."/>
            <person name="Grigoriev I.V."/>
            <person name="Nagy L.G."/>
            <person name="Martin F."/>
            <person name="Kauserud H."/>
        </authorList>
    </citation>
    <scope>NUCLEOTIDE SEQUENCE</scope>
    <source>
        <strain evidence="3">9144</strain>
    </source>
</reference>
<dbReference type="PROSITE" id="PS50097">
    <property type="entry name" value="BTB"/>
    <property type="match status" value="1"/>
</dbReference>
<name>A0AAD6Y7Y5_9AGAR</name>
<dbReference type="Proteomes" id="UP001219525">
    <property type="component" value="Unassembled WGS sequence"/>
</dbReference>
<dbReference type="Gene3D" id="3.30.710.10">
    <property type="entry name" value="Potassium Channel Kv1.1, Chain A"/>
    <property type="match status" value="1"/>
</dbReference>
<feature type="compositionally biased region" description="Acidic residues" evidence="1">
    <location>
        <begin position="331"/>
        <end position="354"/>
    </location>
</feature>
<evidence type="ECO:0000313" key="4">
    <source>
        <dbReference type="Proteomes" id="UP001219525"/>
    </source>
</evidence>
<evidence type="ECO:0000256" key="1">
    <source>
        <dbReference type="SAM" id="MobiDB-lite"/>
    </source>
</evidence>
<gene>
    <name evidence="3" type="ORF">GGX14DRAFT_700073</name>
</gene>
<dbReference type="InterPro" id="IPR000210">
    <property type="entry name" value="BTB/POZ_dom"/>
</dbReference>
<feature type="compositionally biased region" description="Acidic residues" evidence="1">
    <location>
        <begin position="272"/>
        <end position="285"/>
    </location>
</feature>
<keyword evidence="4" id="KW-1185">Reference proteome</keyword>
<dbReference type="EMBL" id="JARJCW010000072">
    <property type="protein sequence ID" value="KAJ7198571.1"/>
    <property type="molecule type" value="Genomic_DNA"/>
</dbReference>
<feature type="region of interest" description="Disordered" evidence="1">
    <location>
        <begin position="185"/>
        <end position="208"/>
    </location>
</feature>